<evidence type="ECO:0000256" key="9">
    <source>
        <dbReference type="ARBA" id="ARBA00022824"/>
    </source>
</evidence>
<proteinExistence type="inferred from homology"/>
<comment type="caution">
    <text evidence="17">The sequence shown here is derived from an EMBL/GenBank/DDBJ whole genome shotgun (WGS) entry which is preliminary data.</text>
</comment>
<evidence type="ECO:0000256" key="12">
    <source>
        <dbReference type="ARBA" id="ARBA00023180"/>
    </source>
</evidence>
<sequence length="830" mass="97355">MLLSSTTCFFWTVLSSLLCVAEFRSQYPKNYNNRHYSHHSRSKRSDRPNIIMILTDDQDSLLGSMKVMPKTNKIMRDQGALFTNAFTTTPMCCPSRSSILTGLYTHNHNTYTNNGNCSSVEWQQVHEPRTFGVHLKNHGYTTAYFGKYLNEYNGTYVPPGWTEWVGLIRNSRFYNYSLNFNGQTVRHGDNYYKDYLTDVIANDTVTFLKQSRRYNQSSPVLMVISVPAPHGPEDAAPQYQHMFENNRDHRTPSWNVAPNPDKQWLLNVTDRMLPIHQKFTDLLQRRRLQTLQSVDDLVERVHAELRTLGELDNTYTIYTSDHGYHLGQYGLVKGKAMPYEFDVKIPLLVRGPNIRHKTVIPNIVANVDFAPTILDMAGIKVPEHMDGRSFLPLLRAAKESNNGRKFINLTDTWRDTILLERGKLTKTLLNIYNNVGAGQDISKSPKQIRLSRVCARRDRQQPCKPKQRWYCEKNHEKWYKKRCRYQSDQPRSCPCSSSKKKLKRERKKQREFLHKFATKSFIPKFIRNKRSAINSLEYGTSGLNLKQSIAERDTPLDLFERRCRILTNQTIQCDDELYEDASAWNEHKTEIDGLIKELRKALEDLRVIRRHLKSEKPELEDINNSDTFYTDAMIFQGFGSDADSEEEEEEEELCDCDETTFPFRPNRKFENNRRLNRFNRRQRKHKKKFQKRKRGKECNSASMKCFTHDNDHWKTPPKWTYGPFCFCPNANNNTYWCLRTVNETHDFLFCEFITRFQSFYDMKKDPYQLKNQIHLLDVGIREQLEEDLETIKSCRGNDDCHMRAGITSLESRQNSFQPSGDGALNRDEED</sequence>
<evidence type="ECO:0000256" key="6">
    <source>
        <dbReference type="ARBA" id="ARBA00022723"/>
    </source>
</evidence>
<feature type="signal peptide" evidence="14">
    <location>
        <begin position="1"/>
        <end position="23"/>
    </location>
</feature>
<keyword evidence="9" id="KW-0256">Endoplasmic reticulum</keyword>
<name>A0AAN8GCQ0_PATCE</name>
<keyword evidence="11" id="KW-0333">Golgi apparatus</keyword>
<dbReference type="GO" id="GO:0009986">
    <property type="term" value="C:cell surface"/>
    <property type="evidence" value="ECO:0007669"/>
    <property type="project" value="UniProtKB-SubCell"/>
</dbReference>
<protein>
    <recommendedName>
        <fullName evidence="19">Extracellular sulfatase</fullName>
    </recommendedName>
</protein>
<dbReference type="Pfam" id="PF12548">
    <property type="entry name" value="DUF3740"/>
    <property type="match status" value="1"/>
</dbReference>
<evidence type="ECO:0000256" key="10">
    <source>
        <dbReference type="ARBA" id="ARBA00022837"/>
    </source>
</evidence>
<feature type="chain" id="PRO_5042822602" description="Extracellular sulfatase" evidence="14">
    <location>
        <begin position="24"/>
        <end position="830"/>
    </location>
</feature>
<evidence type="ECO:0000256" key="3">
    <source>
        <dbReference type="ARBA" id="ARBA00004241"/>
    </source>
</evidence>
<comment type="subcellular location">
    <subcellularLocation>
        <location evidence="3">Cell surface</location>
    </subcellularLocation>
    <subcellularLocation>
        <location evidence="2">Endoplasmic reticulum</location>
    </subcellularLocation>
    <subcellularLocation>
        <location evidence="4">Golgi apparatus</location>
        <location evidence="4">Golgi stack</location>
    </subcellularLocation>
</comment>
<evidence type="ECO:0000256" key="11">
    <source>
        <dbReference type="ARBA" id="ARBA00023034"/>
    </source>
</evidence>
<organism evidence="17 18">
    <name type="scientific">Patella caerulea</name>
    <name type="common">Rayed Mediterranean limpet</name>
    <dbReference type="NCBI Taxonomy" id="87958"/>
    <lineage>
        <taxon>Eukaryota</taxon>
        <taxon>Metazoa</taxon>
        <taxon>Spiralia</taxon>
        <taxon>Lophotrochozoa</taxon>
        <taxon>Mollusca</taxon>
        <taxon>Gastropoda</taxon>
        <taxon>Patellogastropoda</taxon>
        <taxon>Patelloidea</taxon>
        <taxon>Patellidae</taxon>
        <taxon>Patella</taxon>
    </lineage>
</organism>
<evidence type="ECO:0000313" key="17">
    <source>
        <dbReference type="EMBL" id="KAK6167471.1"/>
    </source>
</evidence>
<comment type="similarity">
    <text evidence="5">Belongs to the sulfatase family.</text>
</comment>
<dbReference type="InterPro" id="IPR024607">
    <property type="entry name" value="Sulfatase_CS"/>
</dbReference>
<keyword evidence="7 14" id="KW-0732">Signal</keyword>
<comment type="cofactor">
    <cofactor evidence="1">
        <name>Ca(2+)</name>
        <dbReference type="ChEBI" id="CHEBI:29108"/>
    </cofactor>
</comment>
<evidence type="ECO:0000313" key="18">
    <source>
        <dbReference type="Proteomes" id="UP001347796"/>
    </source>
</evidence>
<accession>A0AAN8GCQ0</accession>
<feature type="domain" description="Sulfatase N-terminal" evidence="15">
    <location>
        <begin position="48"/>
        <end position="379"/>
    </location>
</feature>
<dbReference type="Gene3D" id="3.40.720.10">
    <property type="entry name" value="Alkaline Phosphatase, subunit A"/>
    <property type="match status" value="1"/>
</dbReference>
<feature type="domain" description="Extracellular sulfatase C-terminal" evidence="16">
    <location>
        <begin position="541"/>
        <end position="620"/>
    </location>
</feature>
<evidence type="ECO:0000256" key="14">
    <source>
        <dbReference type="SAM" id="SignalP"/>
    </source>
</evidence>
<dbReference type="EMBL" id="JAZGQO010000018">
    <property type="protein sequence ID" value="KAK6167471.1"/>
    <property type="molecule type" value="Genomic_DNA"/>
</dbReference>
<dbReference type="GO" id="GO:0005539">
    <property type="term" value="F:glycosaminoglycan binding"/>
    <property type="evidence" value="ECO:0007669"/>
    <property type="project" value="TreeGrafter"/>
</dbReference>
<keyword evidence="18" id="KW-1185">Reference proteome</keyword>
<evidence type="ECO:0008006" key="19">
    <source>
        <dbReference type="Google" id="ProtNLM"/>
    </source>
</evidence>
<dbReference type="InterPro" id="IPR024609">
    <property type="entry name" value="Extracellular_sulfatase_C"/>
</dbReference>
<dbReference type="GO" id="GO:0005783">
    <property type="term" value="C:endoplasmic reticulum"/>
    <property type="evidence" value="ECO:0007669"/>
    <property type="project" value="UniProtKB-SubCell"/>
</dbReference>
<evidence type="ECO:0000256" key="8">
    <source>
        <dbReference type="ARBA" id="ARBA00022801"/>
    </source>
</evidence>
<dbReference type="PANTHER" id="PTHR43108">
    <property type="entry name" value="N-ACETYLGLUCOSAMINE-6-SULFATASE FAMILY MEMBER"/>
    <property type="match status" value="1"/>
</dbReference>
<evidence type="ECO:0000256" key="2">
    <source>
        <dbReference type="ARBA" id="ARBA00004240"/>
    </source>
</evidence>
<dbReference type="CDD" id="cd16147">
    <property type="entry name" value="G6S"/>
    <property type="match status" value="1"/>
</dbReference>
<gene>
    <name evidence="17" type="ORF">SNE40_021491</name>
</gene>
<evidence type="ECO:0000256" key="1">
    <source>
        <dbReference type="ARBA" id="ARBA00001913"/>
    </source>
</evidence>
<evidence type="ECO:0000256" key="13">
    <source>
        <dbReference type="SAM" id="MobiDB-lite"/>
    </source>
</evidence>
<dbReference type="Pfam" id="PF00884">
    <property type="entry name" value="Sulfatase"/>
    <property type="match status" value="1"/>
</dbReference>
<dbReference type="GO" id="GO:0046872">
    <property type="term" value="F:metal ion binding"/>
    <property type="evidence" value="ECO:0007669"/>
    <property type="project" value="UniProtKB-KW"/>
</dbReference>
<dbReference type="GO" id="GO:0005795">
    <property type="term" value="C:Golgi stack"/>
    <property type="evidence" value="ECO:0007669"/>
    <property type="project" value="UniProtKB-SubCell"/>
</dbReference>
<evidence type="ECO:0000256" key="7">
    <source>
        <dbReference type="ARBA" id="ARBA00022729"/>
    </source>
</evidence>
<keyword evidence="10" id="KW-0106">Calcium</keyword>
<keyword evidence="6" id="KW-0479">Metal-binding</keyword>
<dbReference type="SUPFAM" id="SSF53649">
    <property type="entry name" value="Alkaline phosphatase-like"/>
    <property type="match status" value="1"/>
</dbReference>
<dbReference type="PANTHER" id="PTHR43108:SF16">
    <property type="entry name" value="EXTRACELLULAR SULFATASE SULF-1 HOMOLOG"/>
    <property type="match status" value="1"/>
</dbReference>
<keyword evidence="12" id="KW-0325">Glycoprotein</keyword>
<reference evidence="17 18" key="1">
    <citation type="submission" date="2024-01" db="EMBL/GenBank/DDBJ databases">
        <title>The genome of the rayed Mediterranean limpet Patella caerulea (Linnaeus, 1758).</title>
        <authorList>
            <person name="Anh-Thu Weber A."/>
            <person name="Halstead-Nussloch G."/>
        </authorList>
    </citation>
    <scope>NUCLEOTIDE SEQUENCE [LARGE SCALE GENOMIC DNA]</scope>
    <source>
        <strain evidence="17">AATW-2023a</strain>
        <tissue evidence="17">Whole specimen</tissue>
    </source>
</reference>
<evidence type="ECO:0000259" key="16">
    <source>
        <dbReference type="Pfam" id="PF12548"/>
    </source>
</evidence>
<dbReference type="PROSITE" id="PS00523">
    <property type="entry name" value="SULFATASE_1"/>
    <property type="match status" value="1"/>
</dbReference>
<evidence type="ECO:0000259" key="15">
    <source>
        <dbReference type="Pfam" id="PF00884"/>
    </source>
</evidence>
<dbReference type="Proteomes" id="UP001347796">
    <property type="component" value="Unassembled WGS sequence"/>
</dbReference>
<dbReference type="GO" id="GO:0008449">
    <property type="term" value="F:N-acetylglucosamine-6-sulfatase activity"/>
    <property type="evidence" value="ECO:0007669"/>
    <property type="project" value="TreeGrafter"/>
</dbReference>
<keyword evidence="8" id="KW-0378">Hydrolase</keyword>
<dbReference type="InterPro" id="IPR000917">
    <property type="entry name" value="Sulfatase_N"/>
</dbReference>
<evidence type="ECO:0000256" key="4">
    <source>
        <dbReference type="ARBA" id="ARBA00004348"/>
    </source>
</evidence>
<evidence type="ECO:0000256" key="5">
    <source>
        <dbReference type="ARBA" id="ARBA00008779"/>
    </source>
</evidence>
<dbReference type="InterPro" id="IPR017850">
    <property type="entry name" value="Alkaline_phosphatase_core_sf"/>
</dbReference>
<dbReference type="AlphaFoldDB" id="A0AAN8GCQ0"/>
<feature type="region of interest" description="Disordered" evidence="13">
    <location>
        <begin position="811"/>
        <end position="830"/>
    </location>
</feature>